<evidence type="ECO:0000256" key="1">
    <source>
        <dbReference type="SAM" id="MobiDB-lite"/>
    </source>
</evidence>
<organism evidence="2 3">
    <name type="scientific">Colletotrichum godetiae</name>
    <dbReference type="NCBI Taxonomy" id="1209918"/>
    <lineage>
        <taxon>Eukaryota</taxon>
        <taxon>Fungi</taxon>
        <taxon>Dikarya</taxon>
        <taxon>Ascomycota</taxon>
        <taxon>Pezizomycotina</taxon>
        <taxon>Sordariomycetes</taxon>
        <taxon>Hypocreomycetidae</taxon>
        <taxon>Glomerellales</taxon>
        <taxon>Glomerellaceae</taxon>
        <taxon>Colletotrichum</taxon>
        <taxon>Colletotrichum acutatum species complex</taxon>
    </lineage>
</organism>
<keyword evidence="3" id="KW-1185">Reference proteome</keyword>
<reference evidence="2" key="1">
    <citation type="submission" date="2021-06" db="EMBL/GenBank/DDBJ databases">
        <title>Comparative genomics, transcriptomics and evolutionary studies reveal genomic signatures of adaptation to plant cell wall in hemibiotrophic fungi.</title>
        <authorList>
            <consortium name="DOE Joint Genome Institute"/>
            <person name="Baroncelli R."/>
            <person name="Diaz J.F."/>
            <person name="Benocci T."/>
            <person name="Peng M."/>
            <person name="Battaglia E."/>
            <person name="Haridas S."/>
            <person name="Andreopoulos W."/>
            <person name="Labutti K."/>
            <person name="Pangilinan J."/>
            <person name="Floch G.L."/>
            <person name="Makela M.R."/>
            <person name="Henrissat B."/>
            <person name="Grigoriev I.V."/>
            <person name="Crouch J.A."/>
            <person name="De Vries R.P."/>
            <person name="Sukno S.A."/>
            <person name="Thon M.R."/>
        </authorList>
    </citation>
    <scope>NUCLEOTIDE SEQUENCE</scope>
    <source>
        <strain evidence="2">CBS 193.32</strain>
    </source>
</reference>
<dbReference type="EMBL" id="JAHMHR010000026">
    <property type="protein sequence ID" value="KAK1674449.1"/>
    <property type="molecule type" value="Genomic_DNA"/>
</dbReference>
<accession>A0AAJ0AID4</accession>
<evidence type="ECO:0000313" key="3">
    <source>
        <dbReference type="Proteomes" id="UP001224890"/>
    </source>
</evidence>
<gene>
    <name evidence="2" type="ORF">BDP55DRAFT_187015</name>
</gene>
<comment type="caution">
    <text evidence="2">The sequence shown here is derived from an EMBL/GenBank/DDBJ whole genome shotgun (WGS) entry which is preliminary data.</text>
</comment>
<feature type="region of interest" description="Disordered" evidence="1">
    <location>
        <begin position="33"/>
        <end position="69"/>
    </location>
</feature>
<protein>
    <submittedName>
        <fullName evidence="2">Uncharacterized protein</fullName>
    </submittedName>
</protein>
<sequence length="337" mass="36293">MSHQTQTKPSLRVTEIQKHIRALSDPSHYLRANPVRKSIPCGGSVSTPRSGATRPANRGTTGEGGTPRIARGERIAGADTSKSHGAGAWSRRGDYWEGRRKCEISKAAEVDHLAGRESRDGVVDDGSGVVTVWLTHLQFETSTCCTLPTLQFGCTSLALASLSGSMTECRPHTMGRARQLDCLTVVGSSSVDALPWPCPSHSDSSLCFSIAPKAITSRLSRAWKSGAGGSPALRDDARFAAITPLKVWGRGNFWTDRGFTLCSALWFANSSVLSQVLFTLTDQCLARPGWSLARGVACRLVYVPSFVGRVARRYGRGCVCGRGMQLPTPICRMATHE</sequence>
<dbReference type="GeneID" id="85450381"/>
<dbReference type="RefSeq" id="XP_060428452.1">
    <property type="nucleotide sequence ID" value="XM_060565855.1"/>
</dbReference>
<proteinExistence type="predicted"/>
<name>A0AAJ0AID4_9PEZI</name>
<evidence type="ECO:0000313" key="2">
    <source>
        <dbReference type="EMBL" id="KAK1674449.1"/>
    </source>
</evidence>
<dbReference type="Proteomes" id="UP001224890">
    <property type="component" value="Unassembled WGS sequence"/>
</dbReference>
<dbReference type="AlphaFoldDB" id="A0AAJ0AID4"/>